<sequence length="110" mass="12046">MQGPVTRRRIRLRLSSTFYSRESYSSSERNPIYLFPTQTRGQTAYTTSSADPNRSSRSINNHQGPSPGPSPLVSTPITHENPQRNMNKAKEKNLSLPRKEGAAAGASGGT</sequence>
<reference evidence="2" key="1">
    <citation type="journal article" date="2020" name="Stud. Mycol.">
        <title>101 Dothideomycetes genomes: a test case for predicting lifestyles and emergence of pathogens.</title>
        <authorList>
            <person name="Haridas S."/>
            <person name="Albert R."/>
            <person name="Binder M."/>
            <person name="Bloem J."/>
            <person name="Labutti K."/>
            <person name="Salamov A."/>
            <person name="Andreopoulos B."/>
            <person name="Baker S."/>
            <person name="Barry K."/>
            <person name="Bills G."/>
            <person name="Bluhm B."/>
            <person name="Cannon C."/>
            <person name="Castanera R."/>
            <person name="Culley D."/>
            <person name="Daum C."/>
            <person name="Ezra D."/>
            <person name="Gonzalez J."/>
            <person name="Henrissat B."/>
            <person name="Kuo A."/>
            <person name="Liang C."/>
            <person name="Lipzen A."/>
            <person name="Lutzoni F."/>
            <person name="Magnuson J."/>
            <person name="Mondo S."/>
            <person name="Nolan M."/>
            <person name="Ohm R."/>
            <person name="Pangilinan J."/>
            <person name="Park H.-J."/>
            <person name="Ramirez L."/>
            <person name="Alfaro M."/>
            <person name="Sun H."/>
            <person name="Tritt A."/>
            <person name="Yoshinaga Y."/>
            <person name="Zwiers L.-H."/>
            <person name="Turgeon B."/>
            <person name="Goodwin S."/>
            <person name="Spatafora J."/>
            <person name="Crous P."/>
            <person name="Grigoriev I."/>
        </authorList>
    </citation>
    <scope>NUCLEOTIDE SEQUENCE</scope>
    <source>
        <strain evidence="2">CBS 262.69</strain>
    </source>
</reference>
<evidence type="ECO:0000256" key="1">
    <source>
        <dbReference type="SAM" id="MobiDB-lite"/>
    </source>
</evidence>
<proteinExistence type="predicted"/>
<feature type="compositionally biased region" description="Polar residues" evidence="1">
    <location>
        <begin position="72"/>
        <end position="86"/>
    </location>
</feature>
<feature type="region of interest" description="Disordered" evidence="1">
    <location>
        <begin position="18"/>
        <end position="110"/>
    </location>
</feature>
<dbReference type="Proteomes" id="UP000799640">
    <property type="component" value="Unassembled WGS sequence"/>
</dbReference>
<name>A0A6G1I8Y1_9PEZI</name>
<feature type="compositionally biased region" description="Polar residues" evidence="1">
    <location>
        <begin position="36"/>
        <end position="64"/>
    </location>
</feature>
<gene>
    <name evidence="2" type="ORF">EJ06DRAFT_218590</name>
</gene>
<keyword evidence="3" id="KW-1185">Reference proteome</keyword>
<evidence type="ECO:0000313" key="2">
    <source>
        <dbReference type="EMBL" id="KAF2404758.1"/>
    </source>
</evidence>
<feature type="compositionally biased region" description="Basic and acidic residues" evidence="1">
    <location>
        <begin position="88"/>
        <end position="101"/>
    </location>
</feature>
<dbReference type="AlphaFoldDB" id="A0A6G1I8Y1"/>
<protein>
    <submittedName>
        <fullName evidence="2">Uncharacterized protein</fullName>
    </submittedName>
</protein>
<dbReference type="EMBL" id="ML996688">
    <property type="protein sequence ID" value="KAF2404758.1"/>
    <property type="molecule type" value="Genomic_DNA"/>
</dbReference>
<organism evidence="2 3">
    <name type="scientific">Trichodelitschia bisporula</name>
    <dbReference type="NCBI Taxonomy" id="703511"/>
    <lineage>
        <taxon>Eukaryota</taxon>
        <taxon>Fungi</taxon>
        <taxon>Dikarya</taxon>
        <taxon>Ascomycota</taxon>
        <taxon>Pezizomycotina</taxon>
        <taxon>Dothideomycetes</taxon>
        <taxon>Dothideomycetes incertae sedis</taxon>
        <taxon>Phaeotrichales</taxon>
        <taxon>Phaeotrichaceae</taxon>
        <taxon>Trichodelitschia</taxon>
    </lineage>
</organism>
<evidence type="ECO:0000313" key="3">
    <source>
        <dbReference type="Proteomes" id="UP000799640"/>
    </source>
</evidence>
<accession>A0A6G1I8Y1</accession>
<feature type="compositionally biased region" description="Low complexity" evidence="1">
    <location>
        <begin position="18"/>
        <end position="29"/>
    </location>
</feature>